<dbReference type="InterPro" id="IPR010667">
    <property type="entry name" value="Phage_T4_Gp19"/>
</dbReference>
<evidence type="ECO:0000313" key="2">
    <source>
        <dbReference type="Proteomes" id="UP000011863"/>
    </source>
</evidence>
<evidence type="ECO:0008006" key="3">
    <source>
        <dbReference type="Google" id="ProtNLM"/>
    </source>
</evidence>
<proteinExistence type="predicted"/>
<dbReference type="Proteomes" id="UP000011863">
    <property type="component" value="Chromosome"/>
</dbReference>
<dbReference type="InterPro" id="IPR011747">
    <property type="entry name" value="CHP02241"/>
</dbReference>
<gene>
    <name evidence="1" type="ORF">YM304_23040</name>
</gene>
<protein>
    <recommendedName>
        <fullName evidence="3">Phage tail protein</fullName>
    </recommendedName>
</protein>
<dbReference type="Pfam" id="PF06841">
    <property type="entry name" value="Phage_T4_gp19"/>
    <property type="match status" value="1"/>
</dbReference>
<sequence length="150" mass="16929">MTTIVPGSTETTPFVSSLFNVEFAKAGGVFTEVSGLNIDIEEVESVVVNEQGKEVTRWTPGTVKYSEITLKREFTGDRKFWDWHIEMVEGQESYEDGAIVLYHLGGNEVSRWTINRAWPSKWSCSDLDAGSGDAMIEEITLQIEFLERNK</sequence>
<dbReference type="NCBIfam" id="TIGR02241">
    <property type="entry name" value="conserved hypothetical phage tail region protein"/>
    <property type="match status" value="1"/>
</dbReference>
<dbReference type="OrthoDB" id="9799891at2"/>
<dbReference type="PANTHER" id="PTHR38009">
    <property type="entry name" value="CONSERVED HYPOTHETICAL PHAGE TAIL PROTEIN"/>
    <property type="match status" value="1"/>
</dbReference>
<keyword evidence="2" id="KW-1185">Reference proteome</keyword>
<name>A0A6C7EDC0_ILUCY</name>
<dbReference type="PANTHER" id="PTHR38009:SF1">
    <property type="entry name" value="CONSERVED HYPOTHETICAL PHAGE TAIL PROTEIN"/>
    <property type="match status" value="1"/>
</dbReference>
<dbReference type="EMBL" id="AP012057">
    <property type="protein sequence ID" value="BAN02618.1"/>
    <property type="molecule type" value="Genomic_DNA"/>
</dbReference>
<reference evidence="1 2" key="1">
    <citation type="journal article" date="2013" name="Int. J. Syst. Evol. Microbiol.">
        <title>Ilumatobacter nonamiense sp. nov. and Ilumatobacter coccineum sp. nov., isolated from seashore sand.</title>
        <authorList>
            <person name="Matsumoto A."/>
            <person name="Kasai H."/>
            <person name="Matsuo Y."/>
            <person name="Shizuri Y."/>
            <person name="Ichikawa N."/>
            <person name="Fujita N."/>
            <person name="Omura S."/>
            <person name="Takahashi Y."/>
        </authorList>
    </citation>
    <scope>NUCLEOTIDE SEQUENCE [LARGE SCALE GENOMIC DNA]</scope>
    <source>
        <strain evidence="2">NBRC 103263 / KCTC 29153 / YM16-304</strain>
    </source>
</reference>
<dbReference type="KEGG" id="aym:YM304_23040"/>
<dbReference type="RefSeq" id="WP_015441865.1">
    <property type="nucleotide sequence ID" value="NC_020520.1"/>
</dbReference>
<accession>A0A6C7EDC0</accession>
<dbReference type="AlphaFoldDB" id="A0A6C7EDC0"/>
<organism evidence="1 2">
    <name type="scientific">Ilumatobacter coccineus (strain NBRC 103263 / KCTC 29153 / YM16-304)</name>
    <dbReference type="NCBI Taxonomy" id="1313172"/>
    <lineage>
        <taxon>Bacteria</taxon>
        <taxon>Bacillati</taxon>
        <taxon>Actinomycetota</taxon>
        <taxon>Acidimicrobiia</taxon>
        <taxon>Acidimicrobiales</taxon>
        <taxon>Ilumatobacteraceae</taxon>
        <taxon>Ilumatobacter</taxon>
    </lineage>
</organism>
<evidence type="ECO:0000313" key="1">
    <source>
        <dbReference type="EMBL" id="BAN02618.1"/>
    </source>
</evidence>
<dbReference type="GO" id="GO:0005198">
    <property type="term" value="F:structural molecule activity"/>
    <property type="evidence" value="ECO:0007669"/>
    <property type="project" value="InterPro"/>
</dbReference>